<dbReference type="GeneID" id="25981965"/>
<dbReference type="RefSeq" id="XP_014173395.1">
    <property type="nucleotide sequence ID" value="XM_014317920.1"/>
</dbReference>
<gene>
    <name evidence="3" type="ORF">CMQ_841</name>
</gene>
<dbReference type="eggNOG" id="ENOG502SIQT">
    <property type="taxonomic scope" value="Eukaryota"/>
</dbReference>
<name>F0XEX3_GROCL</name>
<dbReference type="PANTHER" id="PTHR45691">
    <property type="entry name" value="PROTEIN DIAPHANOUS"/>
    <property type="match status" value="1"/>
</dbReference>
<dbReference type="STRING" id="655863.F0XEX3"/>
<dbReference type="InterPro" id="IPR051412">
    <property type="entry name" value="Formin_Homology_Diaphanous_sf"/>
</dbReference>
<keyword evidence="4" id="KW-1185">Reference proteome</keyword>
<dbReference type="OrthoDB" id="4662630at2759"/>
<evidence type="ECO:0000256" key="2">
    <source>
        <dbReference type="SAM" id="SignalP"/>
    </source>
</evidence>
<dbReference type="GO" id="GO:0030041">
    <property type="term" value="P:actin filament polymerization"/>
    <property type="evidence" value="ECO:0007669"/>
    <property type="project" value="TreeGrafter"/>
</dbReference>
<protein>
    <submittedName>
        <fullName evidence="3">Cysteine-rich secreted protein</fullName>
    </submittedName>
</protein>
<organism evidence="4">
    <name type="scientific">Grosmannia clavigera (strain kw1407 / UAMH 11150)</name>
    <name type="common">Blue stain fungus</name>
    <name type="synonym">Graphiocladiella clavigera</name>
    <dbReference type="NCBI Taxonomy" id="655863"/>
    <lineage>
        <taxon>Eukaryota</taxon>
        <taxon>Fungi</taxon>
        <taxon>Dikarya</taxon>
        <taxon>Ascomycota</taxon>
        <taxon>Pezizomycotina</taxon>
        <taxon>Sordariomycetes</taxon>
        <taxon>Sordariomycetidae</taxon>
        <taxon>Ophiostomatales</taxon>
        <taxon>Ophiostomataceae</taxon>
        <taxon>Leptographium</taxon>
    </lineage>
</organism>
<sequence>MKGTLELLALGVAIPLSRALVEVTPITGTYTIDMVHKEIKIRDAHTTFESILRCHKQSGQDLTLDDNRTVVSCCLPSQHLSGVNGAAWDCCGAGHELSGCEAEGYSCCPAGYTYRGGMCYPPEDSRQQPLPPPKNQGQQYPPPPPPPGPPPIGPGGYPYPPPPPPGPGGHPYPPPPPPGPSGLVWPPSPCPKGSTLVNGVCTGPMPHKKCESGIREGKCYRFKRNPDWYLTSKGNDYQLGTPTRETPAGSFQFCKSFGCDGTHAINPSDKVYIRDFNNGKVWLNNANGGTHIAGTVKTSEAGTFSITKWAKGDYCLTGFDAGLRKACPAATPGITQDKAEHDDCLDFEILEVPCDIRSDKNNCLWGTTGGDCGQAERTVPCH</sequence>
<dbReference type="InParanoid" id="F0XEX3"/>
<feature type="chain" id="PRO_5003260515" evidence="2">
    <location>
        <begin position="20"/>
        <end position="382"/>
    </location>
</feature>
<dbReference type="GO" id="GO:0005884">
    <property type="term" value="C:actin filament"/>
    <property type="evidence" value="ECO:0007669"/>
    <property type="project" value="TreeGrafter"/>
</dbReference>
<keyword evidence="2" id="KW-0732">Signal</keyword>
<proteinExistence type="predicted"/>
<dbReference type="HOGENOM" id="CLU_045407_0_0_1"/>
<dbReference type="AlphaFoldDB" id="F0XEX3"/>
<feature type="compositionally biased region" description="Pro residues" evidence="1">
    <location>
        <begin position="129"/>
        <end position="186"/>
    </location>
</feature>
<feature type="region of interest" description="Disordered" evidence="1">
    <location>
        <begin position="122"/>
        <end position="186"/>
    </location>
</feature>
<dbReference type="PANTHER" id="PTHR45691:SF6">
    <property type="entry name" value="PROTEIN DIAPHANOUS"/>
    <property type="match status" value="1"/>
</dbReference>
<reference evidence="3 4" key="1">
    <citation type="journal article" date="2011" name="Proc. Natl. Acad. Sci. U.S.A.">
        <title>Genome and transcriptome analyses of the mountain pine beetle-fungal symbiont Grosmannia clavigera, a lodgepole pine pathogen.</title>
        <authorList>
            <person name="DiGuistini S."/>
            <person name="Wang Y."/>
            <person name="Liao N.Y."/>
            <person name="Taylor G."/>
            <person name="Tanguay P."/>
            <person name="Feau N."/>
            <person name="Henrissat B."/>
            <person name="Chan S.K."/>
            <person name="Hesse-Orce U."/>
            <person name="Alamouti S.M."/>
            <person name="Tsui C.K.M."/>
            <person name="Docking R.T."/>
            <person name="Levasseur A."/>
            <person name="Haridas S."/>
            <person name="Robertson G."/>
            <person name="Birol I."/>
            <person name="Holt R.A."/>
            <person name="Marra M.A."/>
            <person name="Hamelin R.C."/>
            <person name="Hirst M."/>
            <person name="Jones S.J.M."/>
            <person name="Bohlmann J."/>
            <person name="Breuil C."/>
        </authorList>
    </citation>
    <scope>NUCLEOTIDE SEQUENCE [LARGE SCALE GENOMIC DNA]</scope>
    <source>
        <strain evidence="4">kw1407 / UAMH 11150</strain>
    </source>
</reference>
<dbReference type="EMBL" id="GL629765">
    <property type="protein sequence ID" value="EFX03913.1"/>
    <property type="molecule type" value="Genomic_DNA"/>
</dbReference>
<evidence type="ECO:0000313" key="4">
    <source>
        <dbReference type="Proteomes" id="UP000007796"/>
    </source>
</evidence>
<dbReference type="Proteomes" id="UP000007796">
    <property type="component" value="Unassembled WGS sequence"/>
</dbReference>
<feature type="signal peptide" evidence="2">
    <location>
        <begin position="1"/>
        <end position="19"/>
    </location>
</feature>
<evidence type="ECO:0000313" key="3">
    <source>
        <dbReference type="EMBL" id="EFX03913.1"/>
    </source>
</evidence>
<accession>F0XEX3</accession>
<evidence type="ECO:0000256" key="1">
    <source>
        <dbReference type="SAM" id="MobiDB-lite"/>
    </source>
</evidence>